<keyword evidence="4" id="KW-1185">Reference proteome</keyword>
<gene>
    <name evidence="3" type="ORF">ET464_10755</name>
</gene>
<reference evidence="3 4" key="1">
    <citation type="submission" date="2019-01" db="EMBL/GenBank/DDBJ databases">
        <title>Genome sequencing of strain FW100M-2.</title>
        <authorList>
            <person name="Heo J."/>
            <person name="Kim S.-J."/>
            <person name="Kim J.-S."/>
            <person name="Hong S.-B."/>
            <person name="Kwon S.-W."/>
        </authorList>
    </citation>
    <scope>NUCLEOTIDE SEQUENCE [LARGE SCALE GENOMIC DNA]</scope>
    <source>
        <strain evidence="3 4">FW100M-2</strain>
    </source>
</reference>
<dbReference type="KEGG" id="pprt:ET464_10755"/>
<evidence type="ECO:0000259" key="2">
    <source>
        <dbReference type="Pfam" id="PF22570"/>
    </source>
</evidence>
<feature type="transmembrane region" description="Helical" evidence="1">
    <location>
        <begin position="34"/>
        <end position="53"/>
    </location>
</feature>
<organism evidence="3 4">
    <name type="scientific">Paenibacillus protaetiae</name>
    <dbReference type="NCBI Taxonomy" id="2509456"/>
    <lineage>
        <taxon>Bacteria</taxon>
        <taxon>Bacillati</taxon>
        <taxon>Bacillota</taxon>
        <taxon>Bacilli</taxon>
        <taxon>Bacillales</taxon>
        <taxon>Paenibacillaceae</taxon>
        <taxon>Paenibacillus</taxon>
    </lineage>
</organism>
<keyword evidence="1" id="KW-0472">Membrane</keyword>
<protein>
    <recommendedName>
        <fullName evidence="2">LiaF transmembrane domain-containing protein</fullName>
    </recommendedName>
</protein>
<keyword evidence="1" id="KW-0812">Transmembrane</keyword>
<dbReference type="Pfam" id="PF22570">
    <property type="entry name" value="LiaF-TM"/>
    <property type="match status" value="1"/>
</dbReference>
<evidence type="ECO:0000313" key="3">
    <source>
        <dbReference type="EMBL" id="QAY66817.1"/>
    </source>
</evidence>
<dbReference type="Proteomes" id="UP000293568">
    <property type="component" value="Chromosome"/>
</dbReference>
<dbReference type="OrthoDB" id="2664666at2"/>
<dbReference type="EMBL" id="CP035492">
    <property type="protein sequence ID" value="QAY66817.1"/>
    <property type="molecule type" value="Genomic_DNA"/>
</dbReference>
<dbReference type="AlphaFoldDB" id="A0A4P6F1A8"/>
<feature type="transmembrane region" description="Helical" evidence="1">
    <location>
        <begin position="6"/>
        <end position="27"/>
    </location>
</feature>
<feature type="transmembrane region" description="Helical" evidence="1">
    <location>
        <begin position="59"/>
        <end position="91"/>
    </location>
</feature>
<dbReference type="InterPro" id="IPR054331">
    <property type="entry name" value="LiaF_TM"/>
</dbReference>
<dbReference type="RefSeq" id="WP_129440779.1">
    <property type="nucleotide sequence ID" value="NZ_CP035492.1"/>
</dbReference>
<name>A0A4P6F1A8_9BACL</name>
<evidence type="ECO:0000256" key="1">
    <source>
        <dbReference type="SAM" id="Phobius"/>
    </source>
</evidence>
<sequence>MNSKKLLSTVLVIIGAIILLDFVGIHLGGIIRGIIGFLVPFIFIAFGVVAWRYNRRGLAVVLVVIGAFILLGKLSGLITLLVAIGLIVWGLSMFRGKRGR</sequence>
<feature type="domain" description="LiaF transmembrane" evidence="2">
    <location>
        <begin position="9"/>
        <end position="98"/>
    </location>
</feature>
<accession>A0A4P6F1A8</accession>
<proteinExistence type="predicted"/>
<keyword evidence="1" id="KW-1133">Transmembrane helix</keyword>
<evidence type="ECO:0000313" key="4">
    <source>
        <dbReference type="Proteomes" id="UP000293568"/>
    </source>
</evidence>